<comment type="caution">
    <text evidence="4">The sequence shown here is derived from an EMBL/GenBank/DDBJ whole genome shotgun (WGS) entry which is preliminary data.</text>
</comment>
<dbReference type="PANTHER" id="PTHR30592:SF1">
    <property type="entry name" value="SULFUR CARRIER PROTEIN FDHD"/>
    <property type="match status" value="1"/>
</dbReference>
<gene>
    <name evidence="3 4" type="primary">fdhD</name>
    <name evidence="4" type="ORF">LDX50_10255</name>
    <name evidence="5" type="ORF">LDX50_16225</name>
    <name evidence="6" type="ORF">LDX50_21945</name>
</gene>
<evidence type="ECO:0000256" key="3">
    <source>
        <dbReference type="HAMAP-Rule" id="MF_00187"/>
    </source>
</evidence>
<comment type="caution">
    <text evidence="3">Lacks conserved residue(s) required for the propagation of feature annotation.</text>
</comment>
<dbReference type="EMBL" id="JAIXNE010000003">
    <property type="protein sequence ID" value="MCA6076430.1"/>
    <property type="molecule type" value="Genomic_DNA"/>
</dbReference>
<evidence type="ECO:0000313" key="7">
    <source>
        <dbReference type="Proteomes" id="UP001139409"/>
    </source>
</evidence>
<dbReference type="GO" id="GO:0005737">
    <property type="term" value="C:cytoplasm"/>
    <property type="evidence" value="ECO:0007669"/>
    <property type="project" value="UniProtKB-SubCell"/>
</dbReference>
<evidence type="ECO:0000313" key="5">
    <source>
        <dbReference type="EMBL" id="MCA6076430.1"/>
    </source>
</evidence>
<dbReference type="NCBIfam" id="TIGR00129">
    <property type="entry name" value="fdhD_narQ"/>
    <property type="match status" value="1"/>
</dbReference>
<evidence type="ECO:0000256" key="1">
    <source>
        <dbReference type="ARBA" id="ARBA00022490"/>
    </source>
</evidence>
<dbReference type="EMBL" id="JAIXNE010000002">
    <property type="protein sequence ID" value="MCA6075253.1"/>
    <property type="molecule type" value="Genomic_DNA"/>
</dbReference>
<keyword evidence="7" id="KW-1185">Reference proteome</keyword>
<dbReference type="Gene3D" id="3.40.140.10">
    <property type="entry name" value="Cytidine Deaminase, domain 2"/>
    <property type="match status" value="1"/>
</dbReference>
<dbReference type="NCBIfam" id="NF001943">
    <property type="entry name" value="PRK00724.1-2"/>
    <property type="match status" value="1"/>
</dbReference>
<dbReference type="RefSeq" id="WP_225698357.1">
    <property type="nucleotide sequence ID" value="NZ_JAIXNE010000002.1"/>
</dbReference>
<dbReference type="PIRSF" id="PIRSF015626">
    <property type="entry name" value="FdhD"/>
    <property type="match status" value="1"/>
</dbReference>
<organism evidence="4 7">
    <name type="scientific">Fulvivirga sedimenti</name>
    <dbReference type="NCBI Taxonomy" id="2879465"/>
    <lineage>
        <taxon>Bacteria</taxon>
        <taxon>Pseudomonadati</taxon>
        <taxon>Bacteroidota</taxon>
        <taxon>Cytophagia</taxon>
        <taxon>Cytophagales</taxon>
        <taxon>Fulvivirgaceae</taxon>
        <taxon>Fulvivirga</taxon>
    </lineage>
</organism>
<keyword evidence="1 3" id="KW-0963">Cytoplasm</keyword>
<dbReference type="Pfam" id="PF02634">
    <property type="entry name" value="FdhD-NarQ"/>
    <property type="match status" value="1"/>
</dbReference>
<dbReference type="InterPro" id="IPR003786">
    <property type="entry name" value="FdhD"/>
</dbReference>
<feature type="active site" description="Cysteine persulfide intermediate" evidence="3">
    <location>
        <position position="120"/>
    </location>
</feature>
<dbReference type="Proteomes" id="UP001139409">
    <property type="component" value="Unassembled WGS sequence"/>
</dbReference>
<dbReference type="AlphaFoldDB" id="A0A9X1HN71"/>
<protein>
    <recommendedName>
        <fullName evidence="3">Sulfur carrier protein FdhD</fullName>
    </recommendedName>
</protein>
<sequence length="277" mass="30590">MKAAVTSVDVWRTRQLNHDKDLLAVEEPLQLRLEYGDPSDRSTADIAVTMRTPGNDFELALGFLFTEGIVTDRNDIQTIRYCLQVKDVRERDNVVRISLKPGVDPGLERLKRNFFTSSSCGVCGKTSIDQVKQLCASVQNDYTFVAERVISAPDLLRKGQKVFEYTGGLHASGLFDKSGDLILLREDIGRHNALDKVIGAALEMNKVPLRDHFLVVSGRASFELIQKALMAGIPLVAAVGAPSSLAVELAKQGNMTLLGFVKRGNFNIYCGREHLKI</sequence>
<dbReference type="GO" id="GO:0097163">
    <property type="term" value="F:sulfur carrier activity"/>
    <property type="evidence" value="ECO:0007669"/>
    <property type="project" value="UniProtKB-UniRule"/>
</dbReference>
<dbReference type="Gene3D" id="3.10.20.10">
    <property type="match status" value="1"/>
</dbReference>
<proteinExistence type="inferred from homology"/>
<comment type="similarity">
    <text evidence="3">Belongs to the FdhD family.</text>
</comment>
<comment type="subcellular location">
    <subcellularLocation>
        <location evidence="3">Cytoplasm</location>
    </subcellularLocation>
</comment>
<reference evidence="4" key="1">
    <citation type="submission" date="2021-09" db="EMBL/GenBank/DDBJ databases">
        <title>Fulvivirga sp. isolated from coastal sediment.</title>
        <authorList>
            <person name="Yu H."/>
        </authorList>
    </citation>
    <scope>NUCLEOTIDE SEQUENCE</scope>
    <source>
        <strain evidence="4">1062</strain>
    </source>
</reference>
<accession>A0A9X1HN71</accession>
<evidence type="ECO:0000313" key="4">
    <source>
        <dbReference type="EMBL" id="MCA6075253.1"/>
    </source>
</evidence>
<name>A0A9X1HN71_9BACT</name>
<dbReference type="PANTHER" id="PTHR30592">
    <property type="entry name" value="FORMATE DEHYDROGENASE"/>
    <property type="match status" value="1"/>
</dbReference>
<dbReference type="HAMAP" id="MF_00187">
    <property type="entry name" value="FdhD"/>
    <property type="match status" value="1"/>
</dbReference>
<dbReference type="SUPFAM" id="SSF53927">
    <property type="entry name" value="Cytidine deaminase-like"/>
    <property type="match status" value="1"/>
</dbReference>
<dbReference type="GO" id="GO:0016783">
    <property type="term" value="F:sulfurtransferase activity"/>
    <property type="evidence" value="ECO:0007669"/>
    <property type="project" value="InterPro"/>
</dbReference>
<comment type="function">
    <text evidence="3">Required for formate dehydrogenase (FDH) activity. Acts as a sulfur carrier protein that transfers sulfur from IscS to the molybdenum cofactor prior to its insertion into FDH.</text>
</comment>
<keyword evidence="2 3" id="KW-0501">Molybdenum cofactor biosynthesis</keyword>
<evidence type="ECO:0000256" key="2">
    <source>
        <dbReference type="ARBA" id="ARBA00023150"/>
    </source>
</evidence>
<dbReference type="GO" id="GO:0006777">
    <property type="term" value="P:Mo-molybdopterin cofactor biosynthetic process"/>
    <property type="evidence" value="ECO:0007669"/>
    <property type="project" value="UniProtKB-UniRule"/>
</dbReference>
<dbReference type="InterPro" id="IPR016193">
    <property type="entry name" value="Cytidine_deaminase-like"/>
</dbReference>
<dbReference type="EMBL" id="JAIXNE010000004">
    <property type="protein sequence ID" value="MCA6077558.1"/>
    <property type="molecule type" value="Genomic_DNA"/>
</dbReference>
<evidence type="ECO:0000313" key="6">
    <source>
        <dbReference type="EMBL" id="MCA6077558.1"/>
    </source>
</evidence>